<dbReference type="PANTHER" id="PTHR41930">
    <property type="entry name" value="UPF0200 PROTEIN MJ1399"/>
    <property type="match status" value="1"/>
</dbReference>
<comment type="caution">
    <text evidence="3">The sequence shown here is derived from an EMBL/GenBank/DDBJ whole genome shotgun (WGS) entry which is preliminary data.</text>
</comment>
<dbReference type="PROSITE" id="PS51913">
    <property type="entry name" value="HTH_HARE"/>
    <property type="match status" value="1"/>
</dbReference>
<name>A0ABX2N4R5_9SPHN</name>
<dbReference type="InterPro" id="IPR007759">
    <property type="entry name" value="Asxl_HARE-HTH"/>
</dbReference>
<protein>
    <recommendedName>
        <fullName evidence="2">HTH HARE-type domain-containing protein</fullName>
    </recommendedName>
</protein>
<dbReference type="Pfam" id="PF05066">
    <property type="entry name" value="HARE-HTH"/>
    <property type="match status" value="1"/>
</dbReference>
<evidence type="ECO:0000313" key="3">
    <source>
        <dbReference type="EMBL" id="NVD28647.1"/>
    </source>
</evidence>
<dbReference type="InterPro" id="IPR027417">
    <property type="entry name" value="P-loop_NTPase"/>
</dbReference>
<keyword evidence="1" id="KW-0804">Transcription</keyword>
<dbReference type="Gene3D" id="3.40.50.300">
    <property type="entry name" value="P-loop containing nucleotide triphosphate hydrolases"/>
    <property type="match status" value="1"/>
</dbReference>
<dbReference type="PANTHER" id="PTHR41930:SF1">
    <property type="entry name" value="DEPHOSPHO-COA KINASE"/>
    <property type="match status" value="1"/>
</dbReference>
<evidence type="ECO:0000313" key="4">
    <source>
        <dbReference type="Proteomes" id="UP000652427"/>
    </source>
</evidence>
<keyword evidence="4" id="KW-1185">Reference proteome</keyword>
<feature type="domain" description="HTH HARE-type" evidence="2">
    <location>
        <begin position="7"/>
        <end position="82"/>
    </location>
</feature>
<dbReference type="EMBL" id="JABWMH010000003">
    <property type="protein sequence ID" value="NVD28647.1"/>
    <property type="molecule type" value="Genomic_DNA"/>
</dbReference>
<evidence type="ECO:0000256" key="1">
    <source>
        <dbReference type="ARBA" id="ARBA00023163"/>
    </source>
</evidence>
<gene>
    <name evidence="3" type="ORF">HUO14_12170</name>
</gene>
<evidence type="ECO:0000259" key="2">
    <source>
        <dbReference type="PROSITE" id="PS51913"/>
    </source>
</evidence>
<proteinExistence type="predicted"/>
<dbReference type="SUPFAM" id="SSF52540">
    <property type="entry name" value="P-loop containing nucleoside triphosphate hydrolases"/>
    <property type="match status" value="1"/>
</dbReference>
<reference evidence="3 4" key="1">
    <citation type="submission" date="2020-06" db="EMBL/GenBank/DDBJ databases">
        <authorList>
            <person name="Kim S.-J."/>
            <person name="Park S.-J."/>
        </authorList>
    </citation>
    <scope>NUCLEOTIDE SEQUENCE [LARGE SCALE GENOMIC DNA]</scope>
    <source>
        <strain evidence="3 4">SW-151</strain>
    </source>
</reference>
<organism evidence="3 4">
    <name type="scientific">Parasphingorhabdus flavimaris</name>
    <dbReference type="NCBI Taxonomy" id="266812"/>
    <lineage>
        <taxon>Bacteria</taxon>
        <taxon>Pseudomonadati</taxon>
        <taxon>Pseudomonadota</taxon>
        <taxon>Alphaproteobacteria</taxon>
        <taxon>Sphingomonadales</taxon>
        <taxon>Sphingomonadaceae</taxon>
        <taxon>Parasphingorhabdus</taxon>
    </lineage>
</organism>
<accession>A0ABX2N4R5</accession>
<sequence>MANIGEATYLWVAETVLRKVGRPLRAAELVDRGLDDQLFDDQDISKTPQKSMQSRLSMEILRNGTESKFVRIAKGQFFLRDLLGKEGAADKGLEVYTAPRREAPPSSEKVLAIHRDKYRSILDFQGIGLGPFESPEKLLDRRLVTYLPRTEAETRDDLKQFVTYTIVQHETKILSFVRGQYNRAASFLRGARCVGFGGHVTDADLSLFTQTDLGIRANAVREIGEEINLPSGRPQIDPEKLEILGVLNDNSSAVGVRHLAIVMRYWVEDFSKWERPQRGEASINRLRWIDTRHEPLNLSDFEYWSQLCIREFYPQALRTTPSYRIQRQNVFRGRHIACVVGAIGSGKSATTNALIDRAGYEQINSGEVLAKLIGIPPVPASDRAVFQKAAFEFISKPDGPRKLAAALDSAARQIAGERIVIDGIRHPETLAELKEMSDVPLALMYVYTPPDVAFEMYRMREDYGLRDIDFDSFVDLYNAPVEGQVRYIIQDADVILYNWIGLVEYEKAINEMLAKLGLRQ</sequence>
<dbReference type="RefSeq" id="WP_176280065.1">
    <property type="nucleotide sequence ID" value="NZ_JABWMH010000003.1"/>
</dbReference>
<dbReference type="Proteomes" id="UP000652427">
    <property type="component" value="Unassembled WGS sequence"/>
</dbReference>
<dbReference type="Gene3D" id="3.90.79.10">
    <property type="entry name" value="Nucleoside Triphosphate Pyrophosphohydrolase"/>
    <property type="match status" value="1"/>
</dbReference>